<protein>
    <recommendedName>
        <fullName evidence="5">Glycosyl hydrolase family 13 catalytic domain-containing protein</fullName>
    </recommendedName>
</protein>
<dbReference type="InterPro" id="IPR045857">
    <property type="entry name" value="O16G_dom_2"/>
</dbReference>
<comment type="similarity">
    <text evidence="1">Belongs to the glycosyl hydrolase 13 family.</text>
</comment>
<evidence type="ECO:0000259" key="5">
    <source>
        <dbReference type="SMART" id="SM00642"/>
    </source>
</evidence>
<dbReference type="OrthoDB" id="204980at2759"/>
<dbReference type="HOGENOM" id="CLU_006462_1_2_1"/>
<dbReference type="GO" id="GO:0004575">
    <property type="term" value="F:sucrose alpha-glucosidase activity"/>
    <property type="evidence" value="ECO:0007669"/>
    <property type="project" value="TreeGrafter"/>
</dbReference>
<dbReference type="RefSeq" id="XP_016221300.1">
    <property type="nucleotide sequence ID" value="XM_016371968.1"/>
</dbReference>
<dbReference type="GO" id="GO:0005987">
    <property type="term" value="P:sucrose catabolic process"/>
    <property type="evidence" value="ECO:0007669"/>
    <property type="project" value="TreeGrafter"/>
</dbReference>
<dbReference type="GO" id="GO:0004574">
    <property type="term" value="F:oligo-1,6-glucosidase activity"/>
    <property type="evidence" value="ECO:0007669"/>
    <property type="project" value="TreeGrafter"/>
</dbReference>
<evidence type="ECO:0000256" key="1">
    <source>
        <dbReference type="ARBA" id="ARBA00008061"/>
    </source>
</evidence>
<keyword evidence="3" id="KW-0326">Glycosidase</keyword>
<dbReference type="VEuPathDB" id="FungiDB:PV10_07106"/>
<dbReference type="Gene3D" id="3.90.400.10">
    <property type="entry name" value="Oligo-1,6-glucosidase, Domain 2"/>
    <property type="match status" value="1"/>
</dbReference>
<dbReference type="FunFam" id="2.60.40.1180:FF:000007">
    <property type="entry name" value="Sucrose isomerase"/>
    <property type="match status" value="1"/>
</dbReference>
<dbReference type="SUPFAM" id="SSF51445">
    <property type="entry name" value="(Trans)glycosidases"/>
    <property type="match status" value="1"/>
</dbReference>
<organism evidence="6 7">
    <name type="scientific">Exophiala mesophila</name>
    <name type="common">Black yeast-like fungus</name>
    <dbReference type="NCBI Taxonomy" id="212818"/>
    <lineage>
        <taxon>Eukaryota</taxon>
        <taxon>Fungi</taxon>
        <taxon>Dikarya</taxon>
        <taxon>Ascomycota</taxon>
        <taxon>Pezizomycotina</taxon>
        <taxon>Eurotiomycetes</taxon>
        <taxon>Chaetothyriomycetidae</taxon>
        <taxon>Chaetothyriales</taxon>
        <taxon>Herpotrichiellaceae</taxon>
        <taxon>Exophiala</taxon>
    </lineage>
</organism>
<evidence type="ECO:0000313" key="7">
    <source>
        <dbReference type="Proteomes" id="UP000054302"/>
    </source>
</evidence>
<dbReference type="FunFam" id="3.90.400.10:FF:000002">
    <property type="entry name" value="Sucrose isomerase"/>
    <property type="match status" value="1"/>
</dbReference>
<dbReference type="Gene3D" id="2.60.40.1180">
    <property type="entry name" value="Golgi alpha-mannosidase II"/>
    <property type="match status" value="1"/>
</dbReference>
<evidence type="ECO:0000313" key="6">
    <source>
        <dbReference type="EMBL" id="KIV89726.1"/>
    </source>
</evidence>
<dbReference type="EMBL" id="KN847524">
    <property type="protein sequence ID" value="KIV89726.1"/>
    <property type="molecule type" value="Genomic_DNA"/>
</dbReference>
<dbReference type="GO" id="GO:0033934">
    <property type="term" value="F:glucan 1,4-alpha-maltotriohydrolase activity"/>
    <property type="evidence" value="ECO:0007669"/>
    <property type="project" value="TreeGrafter"/>
</dbReference>
<dbReference type="GeneID" id="27324951"/>
<proteinExistence type="inferred from homology"/>
<dbReference type="FunFam" id="3.20.20.80:FF:000087">
    <property type="entry name" value="Oligo-1,6-glucosidase IMA1"/>
    <property type="match status" value="1"/>
</dbReference>
<accession>A0A0D1XNP1</accession>
<dbReference type="InterPro" id="IPR006047">
    <property type="entry name" value="GH13_cat_dom"/>
</dbReference>
<dbReference type="GO" id="GO:0000025">
    <property type="term" value="P:maltose catabolic process"/>
    <property type="evidence" value="ECO:0007669"/>
    <property type="project" value="TreeGrafter"/>
</dbReference>
<dbReference type="STRING" id="212818.A0A0D1XNP1"/>
<gene>
    <name evidence="6" type="ORF">PV10_07106</name>
</gene>
<dbReference type="Gene3D" id="3.20.20.80">
    <property type="entry name" value="Glycosidases"/>
    <property type="match status" value="1"/>
</dbReference>
<dbReference type="PANTHER" id="PTHR10357">
    <property type="entry name" value="ALPHA-AMYLASE FAMILY MEMBER"/>
    <property type="match status" value="1"/>
</dbReference>
<evidence type="ECO:0000256" key="3">
    <source>
        <dbReference type="ARBA" id="ARBA00023295"/>
    </source>
</evidence>
<dbReference type="InterPro" id="IPR017853">
    <property type="entry name" value="GH"/>
</dbReference>
<dbReference type="SUPFAM" id="SSF51011">
    <property type="entry name" value="Glycosyl hydrolase domain"/>
    <property type="match status" value="1"/>
</dbReference>
<dbReference type="InterPro" id="IPR013780">
    <property type="entry name" value="Glyco_hydro_b"/>
</dbReference>
<dbReference type="Proteomes" id="UP000054302">
    <property type="component" value="Unassembled WGS sequence"/>
</dbReference>
<sequence>MTTPKWWKEAVGYQIWPASFKDSNGDGFGDIPGIISTLDYIRDLGVDFIWLSPMYDSPQHDWGYDISNYEAVWPKYGTMHDMDMLITECHTRGIKLLLDLVVNHTSNEHAWFRESASSRTNSKADWYIWRDPKFVDGKRVPPNNWRSQFGGPAWTYVSARDQYYLHICLSQQPDLNWENQETREAIYESSMRFWLRKGVDGFRVDIVNCYSKDQTFRDTPVVEPGQPTQPMENSLFRNGPRMHEWLREQRSLAFDPFGEDIVLVGELTGTGAEETLLYTSSKHRELDMIFDFDFSMSGSGPNLSPHQWGPAKLTDFKAGFEKAQGFLKDRDMDAWTSVFAENHDSPRSVSKYGNDGPEFWAKSAKLLSMLLCSLSGTLFLYQGQEFGMTSLPKDYPLEDMRDGPWINYIQSALAEKPGNEEHVKKVQHAFWNMGRDNNRTPVQWDDSLPSAGFSMTEPWIKVNESFTKINAKSQIGVEGSVLEFWKKSIAIRKSEEWKQVFVYGDFELVNPSNEKTFTFWKRTAARTVLVALNFSDEEQRIYIPSGFNLDNSRLLLSNYSDSGVKDHVLRPWEGNFYIVQ</sequence>
<dbReference type="SMART" id="SM00642">
    <property type="entry name" value="Aamy"/>
    <property type="match status" value="1"/>
</dbReference>
<dbReference type="PANTHER" id="PTHR10357:SF179">
    <property type="entry name" value="NEUTRAL AND BASIC AMINO ACID TRANSPORT PROTEIN RBAT"/>
    <property type="match status" value="1"/>
</dbReference>
<reference evidence="6 7" key="1">
    <citation type="submission" date="2015-01" db="EMBL/GenBank/DDBJ databases">
        <title>The Genome Sequence of Exophiala mesophila CBS40295.</title>
        <authorList>
            <consortium name="The Broad Institute Genomics Platform"/>
            <person name="Cuomo C."/>
            <person name="de Hoog S."/>
            <person name="Gorbushina A."/>
            <person name="Stielow B."/>
            <person name="Teixiera M."/>
            <person name="Abouelleil A."/>
            <person name="Chapman S.B."/>
            <person name="Priest M."/>
            <person name="Young S.K."/>
            <person name="Wortman J."/>
            <person name="Nusbaum C."/>
            <person name="Birren B."/>
        </authorList>
    </citation>
    <scope>NUCLEOTIDE SEQUENCE [LARGE SCALE GENOMIC DNA]</scope>
    <source>
        <strain evidence="6 7">CBS 40295</strain>
    </source>
</reference>
<dbReference type="OMA" id="NHDNNRM"/>
<keyword evidence="4" id="KW-0462">Maltose metabolism</keyword>
<dbReference type="AlphaFoldDB" id="A0A0D1XNP1"/>
<dbReference type="CDD" id="cd11333">
    <property type="entry name" value="AmyAc_SI_OligoGlu_DGase"/>
    <property type="match status" value="1"/>
</dbReference>
<feature type="domain" description="Glycosyl hydrolase family 13 catalytic" evidence="5">
    <location>
        <begin position="14"/>
        <end position="416"/>
    </location>
</feature>
<dbReference type="Pfam" id="PF00128">
    <property type="entry name" value="Alpha-amylase"/>
    <property type="match status" value="1"/>
</dbReference>
<keyword evidence="2" id="KW-0378">Hydrolase</keyword>
<name>A0A0D1XNP1_EXOME</name>
<dbReference type="GO" id="GO:0004556">
    <property type="term" value="F:alpha-amylase activity"/>
    <property type="evidence" value="ECO:0007669"/>
    <property type="project" value="TreeGrafter"/>
</dbReference>
<keyword evidence="7" id="KW-1185">Reference proteome</keyword>
<evidence type="ECO:0000256" key="4">
    <source>
        <dbReference type="ARBA" id="ARBA00026248"/>
    </source>
</evidence>
<dbReference type="FunFam" id="3.20.20.80:FF:000064">
    <property type="entry name" value="Oligo-1,6-glucosidase"/>
    <property type="match status" value="1"/>
</dbReference>
<evidence type="ECO:0000256" key="2">
    <source>
        <dbReference type="ARBA" id="ARBA00022801"/>
    </source>
</evidence>